<dbReference type="PROSITE" id="PS00108">
    <property type="entry name" value="PROTEIN_KINASE_ST"/>
    <property type="match status" value="1"/>
</dbReference>
<dbReference type="InterPro" id="IPR000719">
    <property type="entry name" value="Prot_kinase_dom"/>
</dbReference>
<evidence type="ECO:0000313" key="3">
    <source>
        <dbReference type="Proteomes" id="UP000009168"/>
    </source>
</evidence>
<dbReference type="InterPro" id="IPR011009">
    <property type="entry name" value="Kinase-like_dom_sf"/>
</dbReference>
<dbReference type="PANTHER" id="PTHR19959:SF119">
    <property type="entry name" value="FUNGAL LIPASE-LIKE DOMAIN-CONTAINING PROTEIN"/>
    <property type="match status" value="1"/>
</dbReference>
<dbReference type="Gene3D" id="1.10.510.10">
    <property type="entry name" value="Transferase(Phosphotransferase) domain 1"/>
    <property type="match status" value="2"/>
</dbReference>
<gene>
    <name evidence="2" type="ORF">TTHERM_00227500</name>
</gene>
<dbReference type="Pfam" id="PF00069">
    <property type="entry name" value="Pkinase"/>
    <property type="match status" value="1"/>
</dbReference>
<organism evidence="2 3">
    <name type="scientific">Tetrahymena thermophila (strain SB210)</name>
    <dbReference type="NCBI Taxonomy" id="312017"/>
    <lineage>
        <taxon>Eukaryota</taxon>
        <taxon>Sar</taxon>
        <taxon>Alveolata</taxon>
        <taxon>Ciliophora</taxon>
        <taxon>Intramacronucleata</taxon>
        <taxon>Oligohymenophorea</taxon>
        <taxon>Hymenostomatida</taxon>
        <taxon>Tetrahymenina</taxon>
        <taxon>Tetrahymenidae</taxon>
        <taxon>Tetrahymena</taxon>
    </lineage>
</organism>
<accession>Q23BT2</accession>
<dbReference type="PROSITE" id="PS50011">
    <property type="entry name" value="PROTEIN_KINASE_DOM"/>
    <property type="match status" value="1"/>
</dbReference>
<protein>
    <submittedName>
        <fullName evidence="2">Kinase domain protein</fullName>
    </submittedName>
</protein>
<name>Q23BT2_TETTS</name>
<evidence type="ECO:0000313" key="2">
    <source>
        <dbReference type="EMBL" id="EAR94036.2"/>
    </source>
</evidence>
<dbReference type="EMBL" id="GG662718">
    <property type="protein sequence ID" value="EAR94036.2"/>
    <property type="molecule type" value="Genomic_DNA"/>
</dbReference>
<dbReference type="Proteomes" id="UP000009168">
    <property type="component" value="Unassembled WGS sequence"/>
</dbReference>
<dbReference type="Gene3D" id="1.25.40.10">
    <property type="entry name" value="Tetratricopeptide repeat domain"/>
    <property type="match status" value="1"/>
</dbReference>
<dbReference type="InterPro" id="IPR011990">
    <property type="entry name" value="TPR-like_helical_dom_sf"/>
</dbReference>
<keyword evidence="2" id="KW-0808">Transferase</keyword>
<dbReference type="OrthoDB" id="293967at2759"/>
<dbReference type="SMART" id="SM00220">
    <property type="entry name" value="S_TKc"/>
    <property type="match status" value="1"/>
</dbReference>
<proteinExistence type="predicted"/>
<dbReference type="Pfam" id="PF13424">
    <property type="entry name" value="TPR_12"/>
    <property type="match status" value="1"/>
</dbReference>
<keyword evidence="2" id="KW-0418">Kinase</keyword>
<dbReference type="GO" id="GO:0005524">
    <property type="term" value="F:ATP binding"/>
    <property type="evidence" value="ECO:0007669"/>
    <property type="project" value="InterPro"/>
</dbReference>
<dbReference type="SUPFAM" id="SSF56112">
    <property type="entry name" value="Protein kinase-like (PK-like)"/>
    <property type="match status" value="1"/>
</dbReference>
<dbReference type="InterPro" id="IPR008271">
    <property type="entry name" value="Ser/Thr_kinase_AS"/>
</dbReference>
<dbReference type="RefSeq" id="XP_001014281.2">
    <property type="nucleotide sequence ID" value="XM_001014281.2"/>
</dbReference>
<dbReference type="STRING" id="312017.Q23BT2"/>
<dbReference type="GeneID" id="7831620"/>
<dbReference type="KEGG" id="tet:TTHERM_00227500"/>
<dbReference type="AlphaFoldDB" id="Q23BT2"/>
<keyword evidence="3" id="KW-1185">Reference proteome</keyword>
<dbReference type="SUPFAM" id="SSF48452">
    <property type="entry name" value="TPR-like"/>
    <property type="match status" value="1"/>
</dbReference>
<dbReference type="HOGENOM" id="CLU_299261_0_0_1"/>
<sequence>MEFQNLQNDGQNQQAIQNNSKNKLNSALYENSEIQKIEFLCNPTQKRRYINETSNSNLNYQNSNESSSIVDEQNDETIQIKQFKAMQKQSKFEQIQKYENQPTKIQAQSTNLLYQDKRILQNDSQNNKIHTNLILKIKRQLTNRNYQVKENKEEIGGEFVLQVTKQIGKDNNKDYLALIRLIKIQNSSQKIFKKLEFLNLLQQTTKYIQMHDYFYLSLNEHPQSIIFVTVLLESINTQNFLLYFNKIIDFFQKNKYYLGKYIAEGGFGVVFDGKIYQNNKIQEVIFKIQFTDKQNINESEEEYNIMKGFEENINLIRAIDYKKIDKNVSVILMEKCEYGLILLRTYKIIHLDIKPSNILINRYGIHVFSDFGTSTKNKNDQPIQVKGYTKSFAPKEVINKGDVNYESDVFSLGKTLQFVFKEYEKLKIFNQNEKAMLEKFKQILKDYALREQVSERKTCLELHKAFYEVVEFEENIEFLQYYIDKIRLILSQTCYDSNKDIQFFYEVSIYYYEKILDLKKKIKKSHILSFVDENKSLSISSQIDEISSKQDPEWHLYTASTLNKLSLFHQKEVGKEYSLQSLQIIGDIFKGDTFIKAVYLNTLSWCYSSLQESLQALKLQEESLKIRSNIYLLKHTKVAVALNNLGTLYQNYDLSKSLKYQILSLKIRKSLFEDNHPCLARSLDCVGQCYLNMGNLEKAKKYLYRSYFMRRTIYQGDIYCITTSLKNIAQYHLKSREFIKAIFFFKKYFQMIRNLKSDIEYMLQKSLRLTQLLDYANQTWEFQEQDENQRFQLYSSIFEITKK</sequence>
<dbReference type="PANTHER" id="PTHR19959">
    <property type="entry name" value="KINESIN LIGHT CHAIN"/>
    <property type="match status" value="1"/>
</dbReference>
<evidence type="ECO:0000259" key="1">
    <source>
        <dbReference type="PROSITE" id="PS50011"/>
    </source>
</evidence>
<dbReference type="InParanoid" id="Q23BT2"/>
<feature type="domain" description="Protein kinase" evidence="1">
    <location>
        <begin position="149"/>
        <end position="466"/>
    </location>
</feature>
<dbReference type="GO" id="GO:0004672">
    <property type="term" value="F:protein kinase activity"/>
    <property type="evidence" value="ECO:0007669"/>
    <property type="project" value="InterPro"/>
</dbReference>
<reference evidence="3" key="1">
    <citation type="journal article" date="2006" name="PLoS Biol.">
        <title>Macronuclear genome sequence of the ciliate Tetrahymena thermophila, a model eukaryote.</title>
        <authorList>
            <person name="Eisen J.A."/>
            <person name="Coyne R.S."/>
            <person name="Wu M."/>
            <person name="Wu D."/>
            <person name="Thiagarajan M."/>
            <person name="Wortman J.R."/>
            <person name="Badger J.H."/>
            <person name="Ren Q."/>
            <person name="Amedeo P."/>
            <person name="Jones K.M."/>
            <person name="Tallon L.J."/>
            <person name="Delcher A.L."/>
            <person name="Salzberg S.L."/>
            <person name="Silva J.C."/>
            <person name="Haas B.J."/>
            <person name="Majoros W.H."/>
            <person name="Farzad M."/>
            <person name="Carlton J.M."/>
            <person name="Smith R.K. Jr."/>
            <person name="Garg J."/>
            <person name="Pearlman R.E."/>
            <person name="Karrer K.M."/>
            <person name="Sun L."/>
            <person name="Manning G."/>
            <person name="Elde N.C."/>
            <person name="Turkewitz A.P."/>
            <person name="Asai D.J."/>
            <person name="Wilkes D.E."/>
            <person name="Wang Y."/>
            <person name="Cai H."/>
            <person name="Collins K."/>
            <person name="Stewart B.A."/>
            <person name="Lee S.R."/>
            <person name="Wilamowska K."/>
            <person name="Weinberg Z."/>
            <person name="Ruzzo W.L."/>
            <person name="Wloga D."/>
            <person name="Gaertig J."/>
            <person name="Frankel J."/>
            <person name="Tsao C.-C."/>
            <person name="Gorovsky M.A."/>
            <person name="Keeling P.J."/>
            <person name="Waller R.F."/>
            <person name="Patron N.J."/>
            <person name="Cherry J.M."/>
            <person name="Stover N.A."/>
            <person name="Krieger C.J."/>
            <person name="del Toro C."/>
            <person name="Ryder H.F."/>
            <person name="Williamson S.C."/>
            <person name="Barbeau R.A."/>
            <person name="Hamilton E.P."/>
            <person name="Orias E."/>
        </authorList>
    </citation>
    <scope>NUCLEOTIDE SEQUENCE [LARGE SCALE GENOMIC DNA]</scope>
    <source>
        <strain evidence="3">SB210</strain>
    </source>
</reference>